<feature type="region of interest" description="Disordered" evidence="1">
    <location>
        <begin position="402"/>
        <end position="456"/>
    </location>
</feature>
<sequence>MDTDSRRHIADPEVSEAEDFVRELIDRAPSDGLSNGASGALLAWGDRRSFLRVTEDVARAVGTGLRRVPENGRPIIGPRDALVMEAEQAEDPVRCPDAYLRSTPGPRGPAIVCGFAGGSDPWAAARRLAAFWHQPDVVILPQGRGWLADRIAGSPGAEHTHPTIGVLGVCGGVGTTTTALWVASRLLEDGKPPIVVDAVPGSTALESCVAGEPMSGLRWEDIARLPYRPEAAHIVSAVPAPHGLPILSSDPDTTGQIQDSGTTLWATIDALSHEAMPVVDLGAIPLTWSTMNSTSVARCSALLLLVPFTLRGLCQARAACHRWSGVLPVVPVGTGPRWCDVSDQDVAQAIGMPLAATIPHVVPVHDSYEAGRVLDIAYKRPLRRALGEIVDAVGAAVESRAGRGRGRGYSAGQQFARISPQHRRSAGAVSEDQAATGPSCSDVGRASDVSAGRGAE</sequence>
<dbReference type="OrthoDB" id="3252838at2"/>
<name>A0A7K1LFB4_9MICC</name>
<dbReference type="Proteomes" id="UP000462152">
    <property type="component" value="Unassembled WGS sequence"/>
</dbReference>
<dbReference type="AlphaFoldDB" id="A0A7K1LFB4"/>
<keyword evidence="3" id="KW-1185">Reference proteome</keyword>
<dbReference type="RefSeq" id="WP_129314688.1">
    <property type="nucleotide sequence ID" value="NZ_NOIQ01000002.1"/>
</dbReference>
<evidence type="ECO:0000313" key="3">
    <source>
        <dbReference type="Proteomes" id="UP000462152"/>
    </source>
</evidence>
<reference evidence="2 3" key="1">
    <citation type="submission" date="2019-12" db="EMBL/GenBank/DDBJ databases">
        <authorList>
            <person name="Li J."/>
            <person name="Shi Y."/>
            <person name="Xu G."/>
            <person name="Xiao D."/>
            <person name="Ran X."/>
        </authorList>
    </citation>
    <scope>NUCLEOTIDE SEQUENCE [LARGE SCALE GENOMIC DNA]</scope>
    <source>
        <strain evidence="2 3">JCM 15915</strain>
    </source>
</reference>
<dbReference type="SUPFAM" id="SSF52540">
    <property type="entry name" value="P-loop containing nucleoside triphosphate hydrolases"/>
    <property type="match status" value="1"/>
</dbReference>
<proteinExistence type="predicted"/>
<comment type="caution">
    <text evidence="2">The sequence shown here is derived from an EMBL/GenBank/DDBJ whole genome shotgun (WGS) entry which is preliminary data.</text>
</comment>
<protein>
    <submittedName>
        <fullName evidence="2">Uncharacterized protein</fullName>
    </submittedName>
</protein>
<accession>A0A7K1LFB4</accession>
<dbReference type="InterPro" id="IPR027417">
    <property type="entry name" value="P-loop_NTPase"/>
</dbReference>
<dbReference type="EMBL" id="WOGT01000001">
    <property type="protein sequence ID" value="MUN53662.1"/>
    <property type="molecule type" value="Genomic_DNA"/>
</dbReference>
<gene>
    <name evidence="2" type="ORF">GMA10_00190</name>
</gene>
<evidence type="ECO:0000256" key="1">
    <source>
        <dbReference type="SAM" id="MobiDB-lite"/>
    </source>
</evidence>
<evidence type="ECO:0000313" key="2">
    <source>
        <dbReference type="EMBL" id="MUN53662.1"/>
    </source>
</evidence>
<dbReference type="Gene3D" id="3.40.50.300">
    <property type="entry name" value="P-loop containing nucleotide triphosphate hydrolases"/>
    <property type="match status" value="1"/>
</dbReference>
<organism evidence="2 3">
    <name type="scientific">Rothia koreensis</name>
    <dbReference type="NCBI Taxonomy" id="592378"/>
    <lineage>
        <taxon>Bacteria</taxon>
        <taxon>Bacillati</taxon>
        <taxon>Actinomycetota</taxon>
        <taxon>Actinomycetes</taxon>
        <taxon>Micrococcales</taxon>
        <taxon>Micrococcaceae</taxon>
        <taxon>Rothia</taxon>
    </lineage>
</organism>